<dbReference type="FunFam" id="1.20.1250.20:FF:000013">
    <property type="entry name" value="MFS general substrate transporter"/>
    <property type="match status" value="1"/>
</dbReference>
<dbReference type="InParanoid" id="A0A1Y2AK71"/>
<evidence type="ECO:0000256" key="5">
    <source>
        <dbReference type="ARBA" id="ARBA00023136"/>
    </source>
</evidence>
<dbReference type="SUPFAM" id="SSF103473">
    <property type="entry name" value="MFS general substrate transporter"/>
    <property type="match status" value="1"/>
</dbReference>
<feature type="transmembrane region" description="Helical" evidence="6">
    <location>
        <begin position="431"/>
        <end position="452"/>
    </location>
</feature>
<dbReference type="GO" id="GO:0016020">
    <property type="term" value="C:membrane"/>
    <property type="evidence" value="ECO:0007669"/>
    <property type="project" value="UniProtKB-SubCell"/>
</dbReference>
<keyword evidence="4 6" id="KW-1133">Transmembrane helix</keyword>
<feature type="domain" description="Major facilitator superfamily (MFS) profile" evidence="7">
    <location>
        <begin position="43"/>
        <end position="458"/>
    </location>
</feature>
<dbReference type="GO" id="GO:0022857">
    <property type="term" value="F:transmembrane transporter activity"/>
    <property type="evidence" value="ECO:0007669"/>
    <property type="project" value="InterPro"/>
</dbReference>
<dbReference type="InterPro" id="IPR020846">
    <property type="entry name" value="MFS_dom"/>
</dbReference>
<dbReference type="InterPro" id="IPR005829">
    <property type="entry name" value="Sugar_transporter_CS"/>
</dbReference>
<feature type="transmembrane region" description="Helical" evidence="6">
    <location>
        <begin position="336"/>
        <end position="352"/>
    </location>
</feature>
<keyword evidence="9" id="KW-1185">Reference proteome</keyword>
<organism evidence="8 9">
    <name type="scientific">Naematelia encephala</name>
    <dbReference type="NCBI Taxonomy" id="71784"/>
    <lineage>
        <taxon>Eukaryota</taxon>
        <taxon>Fungi</taxon>
        <taxon>Dikarya</taxon>
        <taxon>Basidiomycota</taxon>
        <taxon>Agaricomycotina</taxon>
        <taxon>Tremellomycetes</taxon>
        <taxon>Tremellales</taxon>
        <taxon>Naemateliaceae</taxon>
        <taxon>Naematelia</taxon>
    </lineage>
</organism>
<sequence>MITDRDEEEKGAEHNVSAVVDDTLPQWDEARKRKLYRKVDLHVLPSLIILYLISFIDRGTLANASILGIKTDLHLDTTKYNLVATVFLFTYSAFEIPANAVLQKVKPNIWIATICLAWGIVATMSGLVKNYAGALVARIFLGVAEAGFFPGAVFLVSLWYPREQLQFRISVFFSMGSLAGAFSGLIAYGVAHMEGKGGLRSWRWLFILEGIFTCALAPCILWILPNSPESSKWLDEEEKAYLRSVSVLAGGGGTHVPFQKEHLYAALKDVKIWLCGIMGMGTTLPLYGFSYSLPTVLVQLGYKAEIAQLMTVPLYAVAAVWTITVAIVSDKIGRRAPGVLVSFSLALIGLAAEWGLPKTGVAKTRYGCLFFIPAGLYAALPGSLSWGSNNAAPRGKRAMATALQLTVGNISAAIGTNVFLGKEAPNYPTGYGISIAVLVLGIICAGVLWLMCNRENKRRDGMDINAIQATYSDAQLEAMGDKSPLFRYIT</sequence>
<evidence type="ECO:0000256" key="4">
    <source>
        <dbReference type="ARBA" id="ARBA00022989"/>
    </source>
</evidence>
<dbReference type="InterPro" id="IPR011701">
    <property type="entry name" value="MFS"/>
</dbReference>
<gene>
    <name evidence="8" type="ORF">BCR39DRAFT_550572</name>
</gene>
<accession>A0A1Y2AK71</accession>
<keyword evidence="2" id="KW-0813">Transport</keyword>
<feature type="transmembrane region" description="Helical" evidence="6">
    <location>
        <begin position="109"/>
        <end position="128"/>
    </location>
</feature>
<keyword evidence="5 6" id="KW-0472">Membrane</keyword>
<dbReference type="PROSITE" id="PS50850">
    <property type="entry name" value="MFS"/>
    <property type="match status" value="1"/>
</dbReference>
<comment type="subcellular location">
    <subcellularLocation>
        <location evidence="1">Membrane</location>
        <topology evidence="1">Multi-pass membrane protein</topology>
    </subcellularLocation>
</comment>
<feature type="transmembrane region" description="Helical" evidence="6">
    <location>
        <begin position="364"/>
        <end position="386"/>
    </location>
</feature>
<feature type="transmembrane region" description="Helical" evidence="6">
    <location>
        <begin position="134"/>
        <end position="159"/>
    </location>
</feature>
<evidence type="ECO:0000256" key="3">
    <source>
        <dbReference type="ARBA" id="ARBA00022692"/>
    </source>
</evidence>
<evidence type="ECO:0000256" key="1">
    <source>
        <dbReference type="ARBA" id="ARBA00004141"/>
    </source>
</evidence>
<evidence type="ECO:0000313" key="8">
    <source>
        <dbReference type="EMBL" id="ORY22904.1"/>
    </source>
</evidence>
<feature type="transmembrane region" description="Helical" evidence="6">
    <location>
        <begin position="80"/>
        <end position="102"/>
    </location>
</feature>
<feature type="transmembrane region" description="Helical" evidence="6">
    <location>
        <begin position="171"/>
        <end position="190"/>
    </location>
</feature>
<evidence type="ECO:0000256" key="2">
    <source>
        <dbReference type="ARBA" id="ARBA00022448"/>
    </source>
</evidence>
<feature type="transmembrane region" description="Helical" evidence="6">
    <location>
        <begin position="202"/>
        <end position="224"/>
    </location>
</feature>
<feature type="transmembrane region" description="Helical" evidence="6">
    <location>
        <begin position="398"/>
        <end position="419"/>
    </location>
</feature>
<evidence type="ECO:0000313" key="9">
    <source>
        <dbReference type="Proteomes" id="UP000193986"/>
    </source>
</evidence>
<dbReference type="InterPro" id="IPR036259">
    <property type="entry name" value="MFS_trans_sf"/>
</dbReference>
<keyword evidence="3 6" id="KW-0812">Transmembrane</keyword>
<evidence type="ECO:0000259" key="7">
    <source>
        <dbReference type="PROSITE" id="PS50850"/>
    </source>
</evidence>
<dbReference type="PANTHER" id="PTHR43791:SF46">
    <property type="entry name" value="MAJOR FACILITATOR SUPERFAMILY (MFS) PROFILE DOMAIN-CONTAINING PROTEIN-RELATED"/>
    <property type="match status" value="1"/>
</dbReference>
<dbReference type="PROSITE" id="PS00216">
    <property type="entry name" value="SUGAR_TRANSPORT_1"/>
    <property type="match status" value="1"/>
</dbReference>
<dbReference type="FunFam" id="1.20.1250.20:FF:000034">
    <property type="entry name" value="MFS general substrate transporter"/>
    <property type="match status" value="1"/>
</dbReference>
<dbReference type="AlphaFoldDB" id="A0A1Y2AK71"/>
<reference evidence="8 9" key="1">
    <citation type="submission" date="2016-07" db="EMBL/GenBank/DDBJ databases">
        <title>Pervasive Adenine N6-methylation of Active Genes in Fungi.</title>
        <authorList>
            <consortium name="DOE Joint Genome Institute"/>
            <person name="Mondo S.J."/>
            <person name="Dannebaum R.O."/>
            <person name="Kuo R.C."/>
            <person name="Labutti K."/>
            <person name="Haridas S."/>
            <person name="Kuo A."/>
            <person name="Salamov A."/>
            <person name="Ahrendt S.R."/>
            <person name="Lipzen A."/>
            <person name="Sullivan W."/>
            <person name="Andreopoulos W.B."/>
            <person name="Clum A."/>
            <person name="Lindquist E."/>
            <person name="Daum C."/>
            <person name="Ramamoorthy G.K."/>
            <person name="Gryganskyi A."/>
            <person name="Culley D."/>
            <person name="Magnuson J.K."/>
            <person name="James T.Y."/>
            <person name="O'Malley M.A."/>
            <person name="Stajich J.E."/>
            <person name="Spatafora J.W."/>
            <person name="Visel A."/>
            <person name="Grigoriev I.V."/>
        </authorList>
    </citation>
    <scope>NUCLEOTIDE SEQUENCE [LARGE SCALE GENOMIC DNA]</scope>
    <source>
        <strain evidence="8 9">68-887.2</strain>
    </source>
</reference>
<dbReference type="Proteomes" id="UP000193986">
    <property type="component" value="Unassembled WGS sequence"/>
</dbReference>
<feature type="transmembrane region" description="Helical" evidence="6">
    <location>
        <begin position="309"/>
        <end position="329"/>
    </location>
</feature>
<dbReference type="Gene3D" id="1.20.1250.20">
    <property type="entry name" value="MFS general substrate transporter like domains"/>
    <property type="match status" value="2"/>
</dbReference>
<dbReference type="EMBL" id="MCFC01000086">
    <property type="protein sequence ID" value="ORY22904.1"/>
    <property type="molecule type" value="Genomic_DNA"/>
</dbReference>
<comment type="caution">
    <text evidence="8">The sequence shown here is derived from an EMBL/GenBank/DDBJ whole genome shotgun (WGS) entry which is preliminary data.</text>
</comment>
<dbReference type="OrthoDB" id="2985014at2759"/>
<evidence type="ECO:0000256" key="6">
    <source>
        <dbReference type="SAM" id="Phobius"/>
    </source>
</evidence>
<protein>
    <submittedName>
        <fullName evidence="8">Retrograde regulation protein 2</fullName>
    </submittedName>
</protein>
<name>A0A1Y2AK71_9TREE</name>
<feature type="transmembrane region" description="Helical" evidence="6">
    <location>
        <begin position="41"/>
        <end position="60"/>
    </location>
</feature>
<feature type="transmembrane region" description="Helical" evidence="6">
    <location>
        <begin position="270"/>
        <end position="289"/>
    </location>
</feature>
<dbReference type="Pfam" id="PF07690">
    <property type="entry name" value="MFS_1"/>
    <property type="match status" value="1"/>
</dbReference>
<proteinExistence type="predicted"/>
<dbReference type="PANTHER" id="PTHR43791">
    <property type="entry name" value="PERMEASE-RELATED"/>
    <property type="match status" value="1"/>
</dbReference>